<protein>
    <submittedName>
        <fullName evidence="1">Uncharacterized protein</fullName>
    </submittedName>
</protein>
<dbReference type="EMBL" id="QNBE01000059">
    <property type="protein sequence ID" value="RKX69933.1"/>
    <property type="molecule type" value="Genomic_DNA"/>
</dbReference>
<sequence>MATLFRIKDGEVRKFQSVRVSFGKDLMSIKIKIDERNRIFAILTYEEIEEIIAQFLRFIDRAIEEQIGKIQKEGTPLLK</sequence>
<dbReference type="Proteomes" id="UP000268469">
    <property type="component" value="Unassembled WGS sequence"/>
</dbReference>
<proteinExistence type="predicted"/>
<name>A0A660SH06_UNCW3</name>
<comment type="caution">
    <text evidence="1">The sequence shown here is derived from an EMBL/GenBank/DDBJ whole genome shotgun (WGS) entry which is preliminary data.</text>
</comment>
<accession>A0A660SH06</accession>
<evidence type="ECO:0000313" key="1">
    <source>
        <dbReference type="EMBL" id="RKX69933.1"/>
    </source>
</evidence>
<organism evidence="1 2">
    <name type="scientific">candidate division WOR-3 bacterium</name>
    <dbReference type="NCBI Taxonomy" id="2052148"/>
    <lineage>
        <taxon>Bacteria</taxon>
        <taxon>Bacteria division WOR-3</taxon>
    </lineage>
</organism>
<dbReference type="AlphaFoldDB" id="A0A660SH06"/>
<reference evidence="1 2" key="1">
    <citation type="submission" date="2018-06" db="EMBL/GenBank/DDBJ databases">
        <title>Extensive metabolic versatility and redundancy in microbially diverse, dynamic hydrothermal sediments.</title>
        <authorList>
            <person name="Dombrowski N."/>
            <person name="Teske A."/>
            <person name="Baker B.J."/>
        </authorList>
    </citation>
    <scope>NUCLEOTIDE SEQUENCE [LARGE SCALE GENOMIC DNA]</scope>
    <source>
        <strain evidence="1">B36_G15</strain>
    </source>
</reference>
<gene>
    <name evidence="1" type="ORF">DRP53_06640</name>
</gene>
<evidence type="ECO:0000313" key="2">
    <source>
        <dbReference type="Proteomes" id="UP000268469"/>
    </source>
</evidence>